<evidence type="ECO:0000313" key="3">
    <source>
        <dbReference type="Proteomes" id="UP000241206"/>
    </source>
</evidence>
<keyword evidence="3" id="KW-1185">Reference proteome</keyword>
<evidence type="ECO:0000313" key="2">
    <source>
        <dbReference type="EMBL" id="PTD17108.1"/>
    </source>
</evidence>
<feature type="region of interest" description="Disordered" evidence="1">
    <location>
        <begin position="397"/>
        <end position="421"/>
    </location>
</feature>
<protein>
    <recommendedName>
        <fullName evidence="4">Heavy-metal-associated domain-containing protein</fullName>
    </recommendedName>
</protein>
<dbReference type="Proteomes" id="UP000241206">
    <property type="component" value="Unassembled WGS sequence"/>
</dbReference>
<gene>
    <name evidence="2" type="ORF">CV103_19085</name>
</gene>
<comment type="caution">
    <text evidence="2">The sequence shown here is derived from an EMBL/GenBank/DDBJ whole genome shotgun (WGS) entry which is preliminary data.</text>
</comment>
<proteinExistence type="predicted"/>
<organism evidence="2 3">
    <name type="scientific">Edaphosphingomonas fennica</name>
    <dbReference type="NCBI Taxonomy" id="114404"/>
    <lineage>
        <taxon>Bacteria</taxon>
        <taxon>Pseudomonadati</taxon>
        <taxon>Pseudomonadota</taxon>
        <taxon>Alphaproteobacteria</taxon>
        <taxon>Sphingomonadales</taxon>
        <taxon>Rhizorhabdaceae</taxon>
        <taxon>Edaphosphingomonas</taxon>
    </lineage>
</organism>
<reference evidence="2 3" key="1">
    <citation type="submission" date="2017-11" db="EMBL/GenBank/DDBJ databases">
        <title>Sphingomonas oleivorans sp. nov., isolated from oil-contaminated soil.</title>
        <authorList>
            <person name="Wang L."/>
            <person name="Chen L."/>
        </authorList>
    </citation>
    <scope>NUCLEOTIDE SEQUENCE [LARGE SCALE GENOMIC DNA]</scope>
    <source>
        <strain evidence="2 3">K101</strain>
    </source>
</reference>
<dbReference type="RefSeq" id="WP_107395811.1">
    <property type="nucleotide sequence ID" value="NZ_PHHF01000076.1"/>
</dbReference>
<sequence>MISAVRSLPPLNRAGLALLAAGLLGVAGVVFAQIEGSDRGIAPIDSTSSYEVGGVAVDVAARDADAARTAGWRIAQRKGWQLLWSRTNGQPVSAAPSLSDSTLDSIVAGIVVEDEQVGPRRYIARLGVLFDRARTGQLLGAHGQGLRSPPMLLIPVMWSGATPTSFETRTEWQRAWARFRPGGSPIDYVRPTGTGSDPLLLNEAQAGRPGRGWWRMILDQFGAADVIVAEVAVERSWPGGPILARFTARHGPDDVVLDRFTLRAANGDGMAALMDEGVRRMDEIYSQALRDGRLRPDPSLVIEEEPAELSDEAFAGETMAEESPLTAVNYTVQVETADANALTVAESSLRAVPGVRGVDTTSLALGGTSVMRVAYEGEISGLRIALQARGWRVDEGPGTLRIRRAAPTPAPPPAPGGTPNQ</sequence>
<evidence type="ECO:0000256" key="1">
    <source>
        <dbReference type="SAM" id="MobiDB-lite"/>
    </source>
</evidence>
<name>A0A2T4HMV8_9SPHN</name>
<dbReference type="AlphaFoldDB" id="A0A2T4HMV8"/>
<dbReference type="EMBL" id="PHHF01000076">
    <property type="protein sequence ID" value="PTD17108.1"/>
    <property type="molecule type" value="Genomic_DNA"/>
</dbReference>
<accession>A0A2T4HMV8</accession>
<evidence type="ECO:0008006" key="4">
    <source>
        <dbReference type="Google" id="ProtNLM"/>
    </source>
</evidence>
<feature type="compositionally biased region" description="Pro residues" evidence="1">
    <location>
        <begin position="408"/>
        <end position="421"/>
    </location>
</feature>